<proteinExistence type="predicted"/>
<dbReference type="InterPro" id="IPR052743">
    <property type="entry name" value="Glutaminase_GtaA"/>
</dbReference>
<dbReference type="PANTHER" id="PTHR31987">
    <property type="entry name" value="GLUTAMINASE A-RELATED"/>
    <property type="match status" value="1"/>
</dbReference>
<dbReference type="PANTHER" id="PTHR31987:SF1">
    <property type="entry name" value="GLUTAMINASE A"/>
    <property type="match status" value="1"/>
</dbReference>
<evidence type="ECO:0000259" key="2">
    <source>
        <dbReference type="Pfam" id="PF16335"/>
    </source>
</evidence>
<evidence type="ECO:0000259" key="1">
    <source>
        <dbReference type="Pfam" id="PF16334"/>
    </source>
</evidence>
<dbReference type="InterPro" id="IPR032514">
    <property type="entry name" value="GtaA_central"/>
</dbReference>
<dbReference type="Pfam" id="PF16335">
    <property type="entry name" value="GtaA_6_Hairpin"/>
    <property type="match status" value="1"/>
</dbReference>
<feature type="domain" description="Glutaminase A N-terminal" evidence="3">
    <location>
        <begin position="211"/>
        <end position="274"/>
    </location>
</feature>
<reference evidence="4" key="2">
    <citation type="submission" date="2021-04" db="EMBL/GenBank/DDBJ databases">
        <authorList>
            <person name="Gilroy R."/>
        </authorList>
    </citation>
    <scope>NUCLEOTIDE SEQUENCE</scope>
    <source>
        <strain evidence="4">CHK179-7159</strain>
    </source>
</reference>
<dbReference type="Proteomes" id="UP000886858">
    <property type="component" value="Unassembled WGS sequence"/>
</dbReference>
<gene>
    <name evidence="4" type="ORF">H9717_03530</name>
</gene>
<dbReference type="SUPFAM" id="SSF48208">
    <property type="entry name" value="Six-hairpin glycosidases"/>
    <property type="match status" value="1"/>
</dbReference>
<evidence type="ECO:0000313" key="5">
    <source>
        <dbReference type="Proteomes" id="UP000886858"/>
    </source>
</evidence>
<organism evidence="4 5">
    <name type="scientific">Candidatus Eisenbergiella merdipullorum</name>
    <dbReference type="NCBI Taxonomy" id="2838553"/>
    <lineage>
        <taxon>Bacteria</taxon>
        <taxon>Bacillati</taxon>
        <taxon>Bacillota</taxon>
        <taxon>Clostridia</taxon>
        <taxon>Lachnospirales</taxon>
        <taxon>Lachnospiraceae</taxon>
        <taxon>Eisenbergiella</taxon>
    </lineage>
</organism>
<feature type="domain" description="Glutaminase A central" evidence="2">
    <location>
        <begin position="281"/>
        <end position="650"/>
    </location>
</feature>
<dbReference type="GO" id="GO:0005975">
    <property type="term" value="P:carbohydrate metabolic process"/>
    <property type="evidence" value="ECO:0007669"/>
    <property type="project" value="InterPro"/>
</dbReference>
<dbReference type="Gene3D" id="1.50.10.10">
    <property type="match status" value="1"/>
</dbReference>
<dbReference type="EMBL" id="DWYY01000042">
    <property type="protein sequence ID" value="HJA92181.1"/>
    <property type="molecule type" value="Genomic_DNA"/>
</dbReference>
<comment type="caution">
    <text evidence="4">The sequence shown here is derived from an EMBL/GenBank/DDBJ whole genome shotgun (WGS) entry which is preliminary data.</text>
</comment>
<sequence length="659" mass="74924">MKIDRAASIPLVLHDPYFSIWSNTDHLYDADPVHWCGVRQQLRGYVTVDGTVSCFLGDREYHEAICQKEVDVTPTATKYCFENEKIVLTVCFTSPLLLEDLMLVSRPCTYVDFTVERKTDCEVYVDFLASSDLVQQKKDALVGGTADKEGTESRPAFSYAWMGRAFQQPLGNSGDHVTIDWGYAYLASREEDAVLHYDEKGGKLCCRLPFGKTKQTAGMVIAYDDLLSINYFGQWRKAYWTSAYEDILDAIGGSLADREAVLSRAALFDEELMQKAETVGGKDYAFICCFSYRHAVAAHKLITDEEGEVIFLSKENDSNGCIGTVDISYPSAPLFLLYGTEYVKGMLRPVFRFASRDVWEYDFAPHDVGRYPYAWGQVYGLNREKKEGFCRETGAVYPPFFQYPKGCEIYDLHDQMPVEESGNMLILTEAVCMLDGNADFAAPYMETLKQWSQYLIQYGADPGEQLCTDDFAGHLAHNVNLSAKAIMGIEAYARLAGRLGRKAEAEEYHKKAREMAADWEKRAAAGDHYALVFGRPDTWSLKYNLVWDKIFGSDLFPDEVFEKELAWYVKKTNEYGVPLDSRRDYTKSDWILWCAAMAQDKETAEKLICPVAHYLENTKTRVPFSDWYETVTGEYCHFIARSVQGGLFMPMLMERFFSG</sequence>
<dbReference type="InterPro" id="IPR012341">
    <property type="entry name" value="6hp_glycosidase-like_sf"/>
</dbReference>
<protein>
    <submittedName>
        <fullName evidence="4">DUF4965 domain-containing protein</fullName>
    </submittedName>
</protein>
<dbReference type="Pfam" id="PF16334">
    <property type="entry name" value="DUF4964"/>
    <property type="match status" value="1"/>
</dbReference>
<dbReference type="InterPro" id="IPR032515">
    <property type="entry name" value="DUF4964"/>
</dbReference>
<evidence type="ECO:0000259" key="3">
    <source>
        <dbReference type="Pfam" id="PF17168"/>
    </source>
</evidence>
<feature type="domain" description="DUF4964" evidence="1">
    <location>
        <begin position="5"/>
        <end position="60"/>
    </location>
</feature>
<dbReference type="InterPro" id="IPR033433">
    <property type="entry name" value="GtaA_N"/>
</dbReference>
<name>A0A9D2I2Q2_9FIRM</name>
<dbReference type="AlphaFoldDB" id="A0A9D2I2Q2"/>
<evidence type="ECO:0000313" key="4">
    <source>
        <dbReference type="EMBL" id="HJA92181.1"/>
    </source>
</evidence>
<reference evidence="4" key="1">
    <citation type="journal article" date="2021" name="PeerJ">
        <title>Extensive microbial diversity within the chicken gut microbiome revealed by metagenomics and culture.</title>
        <authorList>
            <person name="Gilroy R."/>
            <person name="Ravi A."/>
            <person name="Getino M."/>
            <person name="Pursley I."/>
            <person name="Horton D.L."/>
            <person name="Alikhan N.F."/>
            <person name="Baker D."/>
            <person name="Gharbi K."/>
            <person name="Hall N."/>
            <person name="Watson M."/>
            <person name="Adriaenssens E.M."/>
            <person name="Foster-Nyarko E."/>
            <person name="Jarju S."/>
            <person name="Secka A."/>
            <person name="Antonio M."/>
            <person name="Oren A."/>
            <person name="Chaudhuri R.R."/>
            <person name="La Ragione R."/>
            <person name="Hildebrand F."/>
            <person name="Pallen M.J."/>
        </authorList>
    </citation>
    <scope>NUCLEOTIDE SEQUENCE</scope>
    <source>
        <strain evidence="4">CHK179-7159</strain>
    </source>
</reference>
<dbReference type="InterPro" id="IPR008928">
    <property type="entry name" value="6-hairpin_glycosidase_sf"/>
</dbReference>
<feature type="domain" description="Glutaminase A N-terminal" evidence="3">
    <location>
        <begin position="75"/>
        <end position="193"/>
    </location>
</feature>
<accession>A0A9D2I2Q2</accession>
<dbReference type="Pfam" id="PF17168">
    <property type="entry name" value="DUF5127"/>
    <property type="match status" value="2"/>
</dbReference>